<evidence type="ECO:0000256" key="2">
    <source>
        <dbReference type="SAM" id="Phobius"/>
    </source>
</evidence>
<keyword evidence="2" id="KW-1133">Transmembrane helix</keyword>
<reference evidence="4" key="1">
    <citation type="submission" date="2019-08" db="EMBL/GenBank/DDBJ databases">
        <title>Towards understanding the formation of egg capsule of the carnivore snail Thais (Reishia) bronni: a transcriptomic approach.</title>
        <authorList>
            <person name="Wong Y.H."/>
            <person name="Okano K."/>
        </authorList>
    </citation>
    <scope>NUCLEOTIDE SEQUENCE</scope>
</reference>
<evidence type="ECO:0000313" key="4">
    <source>
        <dbReference type="EMBL" id="QIQ54692.1"/>
    </source>
</evidence>
<keyword evidence="3" id="KW-0732">Signal</keyword>
<feature type="coiled-coil region" evidence="1">
    <location>
        <begin position="79"/>
        <end position="155"/>
    </location>
</feature>
<keyword evidence="2" id="KW-0812">Transmembrane</keyword>
<keyword evidence="2" id="KW-0472">Membrane</keyword>
<organism evidence="4">
    <name type="scientific">Reishia bronni</name>
    <dbReference type="NCBI Taxonomy" id="578817"/>
    <lineage>
        <taxon>Eukaryota</taxon>
        <taxon>Metazoa</taxon>
        <taxon>Spiralia</taxon>
        <taxon>Lophotrochozoa</taxon>
        <taxon>Mollusca</taxon>
        <taxon>Gastropoda</taxon>
        <taxon>Caenogastropoda</taxon>
        <taxon>Neogastropoda</taxon>
        <taxon>Muricoidea</taxon>
        <taxon>Muricidae</taxon>
        <taxon>Reishia</taxon>
    </lineage>
</organism>
<sequence length="164" mass="18538">MLVFFFFLCSRFACSFLCQGIKSNVHCSLKTWRMELRPPCANQITTVPIIVVLIVLITLISTACITITTAEVLGTWAEADALEAKAKEAAASESDLEKDFKMVRQLLLQLSKENDDLTQQQQSLHNLLHDIKTVRDSAEKTIKALREDAVLYKERLKKPAKKEL</sequence>
<accession>A0A6G9KP94</accession>
<keyword evidence="1" id="KW-0175">Coiled coil</keyword>
<feature type="chain" id="PRO_5026042072" evidence="3">
    <location>
        <begin position="16"/>
        <end position="164"/>
    </location>
</feature>
<evidence type="ECO:0000256" key="3">
    <source>
        <dbReference type="SAM" id="SignalP"/>
    </source>
</evidence>
<name>A0A6G9KP94_9CAEN</name>
<dbReference type="AlphaFoldDB" id="A0A6G9KP94"/>
<protein>
    <submittedName>
        <fullName evidence="4">Capsule gland specific secretory protein</fullName>
    </submittedName>
</protein>
<feature type="transmembrane region" description="Helical" evidence="2">
    <location>
        <begin position="44"/>
        <end position="67"/>
    </location>
</feature>
<proteinExistence type="evidence at transcript level"/>
<dbReference type="EMBL" id="MN327971">
    <property type="protein sequence ID" value="QIQ54692.1"/>
    <property type="molecule type" value="mRNA"/>
</dbReference>
<evidence type="ECO:0000256" key="1">
    <source>
        <dbReference type="SAM" id="Coils"/>
    </source>
</evidence>
<feature type="signal peptide" evidence="3">
    <location>
        <begin position="1"/>
        <end position="15"/>
    </location>
</feature>